<keyword evidence="3" id="KW-1185">Reference proteome</keyword>
<gene>
    <name evidence="2" type="ORF">I551_8697</name>
</gene>
<dbReference type="Proteomes" id="UP000020681">
    <property type="component" value="Unassembled WGS sequence"/>
</dbReference>
<organism evidence="2 3">
    <name type="scientific">Mycobacterium ulcerans str. Harvey</name>
    <dbReference type="NCBI Taxonomy" id="1299332"/>
    <lineage>
        <taxon>Bacteria</taxon>
        <taxon>Bacillati</taxon>
        <taxon>Actinomycetota</taxon>
        <taxon>Actinomycetes</taxon>
        <taxon>Mycobacteriales</taxon>
        <taxon>Mycobacteriaceae</taxon>
        <taxon>Mycobacterium</taxon>
        <taxon>Mycobacterium ulcerans group</taxon>
    </lineage>
</organism>
<evidence type="ECO:0000256" key="1">
    <source>
        <dbReference type="SAM" id="MobiDB-lite"/>
    </source>
</evidence>
<proteinExistence type="predicted"/>
<reference evidence="2 3" key="1">
    <citation type="submission" date="2014-01" db="EMBL/GenBank/DDBJ databases">
        <authorList>
            <person name="Dobos K."/>
            <person name="Lenaerts A."/>
            <person name="Ordway D."/>
            <person name="DeGroote M.A."/>
            <person name="Parker T."/>
            <person name="Sizemore C."/>
            <person name="Tallon L.J."/>
            <person name="Sadzewicz L.K."/>
            <person name="Sengamalay N."/>
            <person name="Fraser C.M."/>
            <person name="Hine E."/>
            <person name="Shefchek K.A."/>
            <person name="Das S.P."/>
            <person name="Tettelin H."/>
        </authorList>
    </citation>
    <scope>NUCLEOTIDE SEQUENCE [LARGE SCALE GENOMIC DNA]</scope>
    <source>
        <strain evidence="2 3">Harvey</strain>
    </source>
</reference>
<accession>A0ABN0RAA1</accession>
<feature type="region of interest" description="Disordered" evidence="1">
    <location>
        <begin position="20"/>
        <end position="41"/>
    </location>
</feature>
<sequence length="41" mass="3734">MTATAEPAAKVGLAALAAASSSPGLPVSGWSSPLGAPAGGR</sequence>
<evidence type="ECO:0000313" key="3">
    <source>
        <dbReference type="Proteomes" id="UP000020681"/>
    </source>
</evidence>
<name>A0ABN0RAA1_MYCUL</name>
<comment type="caution">
    <text evidence="2">The sequence shown here is derived from an EMBL/GenBank/DDBJ whole genome shotgun (WGS) entry which is preliminary data.</text>
</comment>
<evidence type="ECO:0000313" key="2">
    <source>
        <dbReference type="EMBL" id="EUA94020.1"/>
    </source>
</evidence>
<protein>
    <submittedName>
        <fullName evidence="2">Uncharacterized protein</fullName>
    </submittedName>
</protein>
<dbReference type="EMBL" id="JAOL01000024">
    <property type="protein sequence ID" value="EUA94020.1"/>
    <property type="molecule type" value="Genomic_DNA"/>
</dbReference>
<feature type="compositionally biased region" description="Low complexity" evidence="1">
    <location>
        <begin position="20"/>
        <end position="29"/>
    </location>
</feature>